<comment type="caution">
    <text evidence="1">The sequence shown here is derived from an EMBL/GenBank/DDBJ whole genome shotgun (WGS) entry which is preliminary data.</text>
</comment>
<accession>A0A2P4PEE1</accession>
<dbReference type="Proteomes" id="UP000018888">
    <property type="component" value="Unassembled WGS sequence"/>
</dbReference>
<dbReference type="AlphaFoldDB" id="A0A2P4PEE1"/>
<dbReference type="EMBL" id="AUPC02000258">
    <property type="protein sequence ID" value="POG63749.1"/>
    <property type="molecule type" value="Genomic_DNA"/>
</dbReference>
<evidence type="ECO:0000313" key="1">
    <source>
        <dbReference type="EMBL" id="POG63749.1"/>
    </source>
</evidence>
<keyword evidence="2" id="KW-1185">Reference proteome</keyword>
<proteinExistence type="predicted"/>
<name>A0A2P4PEE1_RHIID</name>
<sequence length="154" mass="17676">MKEESRNSFWKVISGSEERNKGGTNKRIVEGDKTRRVKDNFVLIFCARLKDAGEIIEDTRLQRNLGVRREGRKRLVRRVEGVHKSKMILGSASYLEAQIVNGRGGGKAKSFFESAVDERESKRKCKRHFCSERESSSSRRGPKARFIELENISD</sequence>
<organism evidence="1 2">
    <name type="scientific">Rhizophagus irregularis (strain DAOM 181602 / DAOM 197198 / MUCL 43194)</name>
    <name type="common">Arbuscular mycorrhizal fungus</name>
    <name type="synonym">Glomus intraradices</name>
    <dbReference type="NCBI Taxonomy" id="747089"/>
    <lineage>
        <taxon>Eukaryota</taxon>
        <taxon>Fungi</taxon>
        <taxon>Fungi incertae sedis</taxon>
        <taxon>Mucoromycota</taxon>
        <taxon>Glomeromycotina</taxon>
        <taxon>Glomeromycetes</taxon>
        <taxon>Glomerales</taxon>
        <taxon>Glomeraceae</taxon>
        <taxon>Rhizophagus</taxon>
    </lineage>
</organism>
<reference evidence="1 2" key="2">
    <citation type="journal article" date="2018" name="New Phytol.">
        <title>High intraspecific genome diversity in the model arbuscular mycorrhizal symbiont Rhizophagus irregularis.</title>
        <authorList>
            <person name="Chen E.C.H."/>
            <person name="Morin E."/>
            <person name="Beaudet D."/>
            <person name="Noel J."/>
            <person name="Yildirir G."/>
            <person name="Ndikumana S."/>
            <person name="Charron P."/>
            <person name="St-Onge C."/>
            <person name="Giorgi J."/>
            <person name="Kruger M."/>
            <person name="Marton T."/>
            <person name="Ropars J."/>
            <person name="Grigoriev I.V."/>
            <person name="Hainaut M."/>
            <person name="Henrissat B."/>
            <person name="Roux C."/>
            <person name="Martin F."/>
            <person name="Corradi N."/>
        </authorList>
    </citation>
    <scope>NUCLEOTIDE SEQUENCE [LARGE SCALE GENOMIC DNA]</scope>
    <source>
        <strain evidence="1 2">DAOM 197198</strain>
    </source>
</reference>
<evidence type="ECO:0000313" key="2">
    <source>
        <dbReference type="Proteomes" id="UP000018888"/>
    </source>
</evidence>
<gene>
    <name evidence="1" type="ORF">GLOIN_2v1484454</name>
</gene>
<reference evidence="1 2" key="1">
    <citation type="journal article" date="2013" name="Proc. Natl. Acad. Sci. U.S.A.">
        <title>Genome of an arbuscular mycorrhizal fungus provides insight into the oldest plant symbiosis.</title>
        <authorList>
            <person name="Tisserant E."/>
            <person name="Malbreil M."/>
            <person name="Kuo A."/>
            <person name="Kohler A."/>
            <person name="Symeonidi A."/>
            <person name="Balestrini R."/>
            <person name="Charron P."/>
            <person name="Duensing N."/>
            <person name="Frei Dit Frey N."/>
            <person name="Gianinazzi-Pearson V."/>
            <person name="Gilbert L.B."/>
            <person name="Handa Y."/>
            <person name="Herr J.R."/>
            <person name="Hijri M."/>
            <person name="Koul R."/>
            <person name="Kawaguchi M."/>
            <person name="Krajinski F."/>
            <person name="Lammers P.J."/>
            <person name="Masclaux F.G."/>
            <person name="Murat C."/>
            <person name="Morin E."/>
            <person name="Ndikumana S."/>
            <person name="Pagni M."/>
            <person name="Petitpierre D."/>
            <person name="Requena N."/>
            <person name="Rosikiewicz P."/>
            <person name="Riley R."/>
            <person name="Saito K."/>
            <person name="San Clemente H."/>
            <person name="Shapiro H."/>
            <person name="van Tuinen D."/>
            <person name="Becard G."/>
            <person name="Bonfante P."/>
            <person name="Paszkowski U."/>
            <person name="Shachar-Hill Y.Y."/>
            <person name="Tuskan G.A."/>
            <person name="Young P.W."/>
            <person name="Sanders I.R."/>
            <person name="Henrissat B."/>
            <person name="Rensing S.A."/>
            <person name="Grigoriev I.V."/>
            <person name="Corradi N."/>
            <person name="Roux C."/>
            <person name="Martin F."/>
        </authorList>
    </citation>
    <scope>NUCLEOTIDE SEQUENCE [LARGE SCALE GENOMIC DNA]</scope>
    <source>
        <strain evidence="1 2">DAOM 197198</strain>
    </source>
</reference>
<protein>
    <submittedName>
        <fullName evidence="1">Uncharacterized protein</fullName>
    </submittedName>
</protein>